<dbReference type="SUPFAM" id="SSF101148">
    <property type="entry name" value="Plant invertase/pectin methylesterase inhibitor"/>
    <property type="match status" value="1"/>
</dbReference>
<comment type="similarity">
    <text evidence="3">In the N-terminal section; belongs to the PMEI family.</text>
</comment>
<dbReference type="InterPro" id="IPR006501">
    <property type="entry name" value="Pectinesterase_inhib_dom"/>
</dbReference>
<evidence type="ECO:0000259" key="10">
    <source>
        <dbReference type="Pfam" id="PF04043"/>
    </source>
</evidence>
<evidence type="ECO:0000256" key="1">
    <source>
        <dbReference type="ARBA" id="ARBA00004191"/>
    </source>
</evidence>
<comment type="similarity">
    <text evidence="4">In the C-terminal section; belongs to the pectinesterase family.</text>
</comment>
<keyword evidence="12" id="KW-1185">Reference proteome</keyword>
<evidence type="ECO:0000256" key="7">
    <source>
        <dbReference type="ARBA" id="ARBA00023085"/>
    </source>
</evidence>
<organism evidence="11 12">
    <name type="scientific">Quillaja saponaria</name>
    <name type="common">Soap bark tree</name>
    <dbReference type="NCBI Taxonomy" id="32244"/>
    <lineage>
        <taxon>Eukaryota</taxon>
        <taxon>Viridiplantae</taxon>
        <taxon>Streptophyta</taxon>
        <taxon>Embryophyta</taxon>
        <taxon>Tracheophyta</taxon>
        <taxon>Spermatophyta</taxon>
        <taxon>Magnoliopsida</taxon>
        <taxon>eudicotyledons</taxon>
        <taxon>Gunneridae</taxon>
        <taxon>Pentapetalae</taxon>
        <taxon>rosids</taxon>
        <taxon>fabids</taxon>
        <taxon>Fabales</taxon>
        <taxon>Quillajaceae</taxon>
        <taxon>Quillaja</taxon>
    </lineage>
</organism>
<sequence>MSLCATTLFFLLAMATTINSSLQDIKVLEMAQSQVLQARNWIQSSMRFHGSVSQFDLTSVALRDCGKLYEDSEFRLAYLVSGESNYSGDDARTWLRGVMANHLSCLDGLSQKGYVKTHDVGSNLTMLLDEALVLYKKSPGKGQSMPRGRRPIASVGNLASWSPATSKADFTVAQDGSGTHKDAVAALAGLDKTIVTGNRNVMQGSTTLSSATFDVSGDGFWARDMTFENTAGPHRHQAVALKVSSDLSIFYRCSFKGNGASTENRVNWPGFHVFKSSVEASPFTVSQFIHGERWIPASGVPFWPGI</sequence>
<comment type="caution">
    <text evidence="11">The sequence shown here is derived from an EMBL/GenBank/DDBJ whole genome shotgun (WGS) entry which is preliminary data.</text>
</comment>
<dbReference type="EMBL" id="JARAOO010000007">
    <property type="protein sequence ID" value="KAJ7962153.1"/>
    <property type="molecule type" value="Genomic_DNA"/>
</dbReference>
<evidence type="ECO:0000256" key="4">
    <source>
        <dbReference type="ARBA" id="ARBA00007786"/>
    </source>
</evidence>
<name>A0AAD7LQ44_QUISA</name>
<dbReference type="GO" id="GO:0030599">
    <property type="term" value="F:pectinesterase activity"/>
    <property type="evidence" value="ECO:0007669"/>
    <property type="project" value="InterPro"/>
</dbReference>
<dbReference type="InterPro" id="IPR035513">
    <property type="entry name" value="Invertase/methylesterase_inhib"/>
</dbReference>
<dbReference type="GO" id="GO:0042545">
    <property type="term" value="P:cell wall modification"/>
    <property type="evidence" value="ECO:0007669"/>
    <property type="project" value="InterPro"/>
</dbReference>
<dbReference type="GO" id="GO:0004857">
    <property type="term" value="F:enzyme inhibitor activity"/>
    <property type="evidence" value="ECO:0007669"/>
    <property type="project" value="InterPro"/>
</dbReference>
<feature type="domain" description="Pectinesterase catalytic" evidence="9">
    <location>
        <begin position="188"/>
        <end position="257"/>
    </location>
</feature>
<proteinExistence type="inferred from homology"/>
<evidence type="ECO:0000313" key="12">
    <source>
        <dbReference type="Proteomes" id="UP001163823"/>
    </source>
</evidence>
<accession>A0AAD7LQ44</accession>
<evidence type="ECO:0000256" key="8">
    <source>
        <dbReference type="SAM" id="SignalP"/>
    </source>
</evidence>
<dbReference type="CDD" id="cd15799">
    <property type="entry name" value="PMEI-like_4"/>
    <property type="match status" value="1"/>
</dbReference>
<gene>
    <name evidence="11" type="ORF">O6P43_017421</name>
</gene>
<dbReference type="InterPro" id="IPR011050">
    <property type="entry name" value="Pectin_lyase_fold/virulence"/>
</dbReference>
<feature type="chain" id="PRO_5042198448" evidence="8">
    <location>
        <begin position="21"/>
        <end position="306"/>
    </location>
</feature>
<dbReference type="InterPro" id="IPR000070">
    <property type="entry name" value="Pectinesterase_cat"/>
</dbReference>
<evidence type="ECO:0000256" key="2">
    <source>
        <dbReference type="ARBA" id="ARBA00005184"/>
    </source>
</evidence>
<dbReference type="Gene3D" id="2.160.20.10">
    <property type="entry name" value="Single-stranded right-handed beta-helix, Pectin lyase-like"/>
    <property type="match status" value="2"/>
</dbReference>
<dbReference type="SUPFAM" id="SSF51126">
    <property type="entry name" value="Pectin lyase-like"/>
    <property type="match status" value="1"/>
</dbReference>
<feature type="domain" description="Pectinesterase inhibitor" evidence="10">
    <location>
        <begin position="28"/>
        <end position="126"/>
    </location>
</feature>
<dbReference type="InterPro" id="IPR012334">
    <property type="entry name" value="Pectin_lyas_fold"/>
</dbReference>
<feature type="signal peptide" evidence="8">
    <location>
        <begin position="1"/>
        <end position="20"/>
    </location>
</feature>
<evidence type="ECO:0000259" key="9">
    <source>
        <dbReference type="Pfam" id="PF01095"/>
    </source>
</evidence>
<evidence type="ECO:0000256" key="5">
    <source>
        <dbReference type="ARBA" id="ARBA00022512"/>
    </source>
</evidence>
<comment type="pathway">
    <text evidence="2">Glycan metabolism; pectin degradation; 2-dehydro-3-deoxy-D-gluconate from pectin: step 1/5.</text>
</comment>
<dbReference type="Gene3D" id="1.20.140.40">
    <property type="entry name" value="Invertase/pectin methylesterase inhibitor family protein"/>
    <property type="match status" value="1"/>
</dbReference>
<dbReference type="Pfam" id="PF04043">
    <property type="entry name" value="PMEI"/>
    <property type="match status" value="1"/>
</dbReference>
<keyword evidence="6" id="KW-0378">Hydrolase</keyword>
<evidence type="ECO:0000256" key="6">
    <source>
        <dbReference type="ARBA" id="ARBA00022801"/>
    </source>
</evidence>
<evidence type="ECO:0000313" key="11">
    <source>
        <dbReference type="EMBL" id="KAJ7962153.1"/>
    </source>
</evidence>
<dbReference type="AlphaFoldDB" id="A0AAD7LQ44"/>
<dbReference type="PANTHER" id="PTHR31707">
    <property type="entry name" value="PECTINESTERASE"/>
    <property type="match status" value="1"/>
</dbReference>
<keyword evidence="7" id="KW-0063">Aspartyl esterase</keyword>
<reference evidence="11" key="1">
    <citation type="journal article" date="2023" name="Science">
        <title>Elucidation of the pathway for biosynthesis of saponin adjuvants from the soapbark tree.</title>
        <authorList>
            <person name="Reed J."/>
            <person name="Orme A."/>
            <person name="El-Demerdash A."/>
            <person name="Owen C."/>
            <person name="Martin L.B.B."/>
            <person name="Misra R.C."/>
            <person name="Kikuchi S."/>
            <person name="Rejzek M."/>
            <person name="Martin A.C."/>
            <person name="Harkess A."/>
            <person name="Leebens-Mack J."/>
            <person name="Louveau T."/>
            <person name="Stephenson M.J."/>
            <person name="Osbourn A."/>
        </authorList>
    </citation>
    <scope>NUCLEOTIDE SEQUENCE</scope>
    <source>
        <strain evidence="11">S10</strain>
    </source>
</reference>
<dbReference type="Proteomes" id="UP001163823">
    <property type="component" value="Chromosome 7"/>
</dbReference>
<dbReference type="KEGG" id="qsa:O6P43_017421"/>
<keyword evidence="8" id="KW-0732">Signal</keyword>
<protein>
    <submittedName>
        <fullName evidence="11">Pectinesterase</fullName>
    </submittedName>
</protein>
<keyword evidence="5" id="KW-0964">Secreted</keyword>
<evidence type="ECO:0000256" key="3">
    <source>
        <dbReference type="ARBA" id="ARBA00006027"/>
    </source>
</evidence>
<keyword evidence="5" id="KW-0134">Cell wall</keyword>
<dbReference type="Pfam" id="PF01095">
    <property type="entry name" value="Pectinesterase"/>
    <property type="match status" value="1"/>
</dbReference>
<comment type="subcellular location">
    <subcellularLocation>
        <location evidence="1">Secreted</location>
        <location evidence="1">Cell wall</location>
    </subcellularLocation>
</comment>